<dbReference type="SUPFAM" id="SSF81383">
    <property type="entry name" value="F-box domain"/>
    <property type="match status" value="1"/>
</dbReference>
<evidence type="ECO:0000313" key="7">
    <source>
        <dbReference type="Proteomes" id="UP001497512"/>
    </source>
</evidence>
<dbReference type="SMART" id="SM00320">
    <property type="entry name" value="WD40"/>
    <property type="match status" value="7"/>
</dbReference>
<dbReference type="PROSITE" id="PS50181">
    <property type="entry name" value="FBOX"/>
    <property type="match status" value="1"/>
</dbReference>
<dbReference type="PROSITE" id="PS50082">
    <property type="entry name" value="WD_REPEATS_2"/>
    <property type="match status" value="2"/>
</dbReference>
<dbReference type="Gene3D" id="1.20.1280.50">
    <property type="match status" value="1"/>
</dbReference>
<dbReference type="PANTHER" id="PTHR19855:SF19">
    <property type="entry name" value="OS04G0619700 PROTEIN"/>
    <property type="match status" value="1"/>
</dbReference>
<dbReference type="InterPro" id="IPR001810">
    <property type="entry name" value="F-box_dom"/>
</dbReference>
<reference evidence="6" key="1">
    <citation type="submission" date="2024-02" db="EMBL/GenBank/DDBJ databases">
        <authorList>
            <consortium name="ELIXIR-Norway"/>
            <consortium name="Elixir Norway"/>
        </authorList>
    </citation>
    <scope>NUCLEOTIDE SEQUENCE</scope>
</reference>
<dbReference type="InterPro" id="IPR036047">
    <property type="entry name" value="F-box-like_dom_sf"/>
</dbReference>
<keyword evidence="1 3" id="KW-0853">WD repeat</keyword>
<dbReference type="PROSITE" id="PS50294">
    <property type="entry name" value="WD_REPEATS_REGION"/>
    <property type="match status" value="1"/>
</dbReference>
<feature type="repeat" description="WD" evidence="3">
    <location>
        <begin position="268"/>
        <end position="307"/>
    </location>
</feature>
<dbReference type="InterPro" id="IPR019775">
    <property type="entry name" value="WD40_repeat_CS"/>
</dbReference>
<dbReference type="InterPro" id="IPR020472">
    <property type="entry name" value="WD40_PAC1"/>
</dbReference>
<organism evidence="6 7">
    <name type="scientific">Sphagnum troendelagicum</name>
    <dbReference type="NCBI Taxonomy" id="128251"/>
    <lineage>
        <taxon>Eukaryota</taxon>
        <taxon>Viridiplantae</taxon>
        <taxon>Streptophyta</taxon>
        <taxon>Embryophyta</taxon>
        <taxon>Bryophyta</taxon>
        <taxon>Sphagnophytina</taxon>
        <taxon>Sphagnopsida</taxon>
        <taxon>Sphagnales</taxon>
        <taxon>Sphagnaceae</taxon>
        <taxon>Sphagnum</taxon>
    </lineage>
</organism>
<dbReference type="PROSITE" id="PS00678">
    <property type="entry name" value="WD_REPEATS_1"/>
    <property type="match status" value="1"/>
</dbReference>
<evidence type="ECO:0000256" key="1">
    <source>
        <dbReference type="ARBA" id="ARBA00022574"/>
    </source>
</evidence>
<keyword evidence="7" id="KW-1185">Reference proteome</keyword>
<dbReference type="PRINTS" id="PR00320">
    <property type="entry name" value="GPROTEINBRPT"/>
</dbReference>
<feature type="region of interest" description="Disordered" evidence="4">
    <location>
        <begin position="516"/>
        <end position="581"/>
    </location>
</feature>
<dbReference type="InterPro" id="IPR036322">
    <property type="entry name" value="WD40_repeat_dom_sf"/>
</dbReference>
<dbReference type="EMBL" id="OZ019902">
    <property type="protein sequence ID" value="CAK9195321.1"/>
    <property type="molecule type" value="Genomic_DNA"/>
</dbReference>
<dbReference type="InterPro" id="IPR001680">
    <property type="entry name" value="WD40_rpt"/>
</dbReference>
<feature type="repeat" description="WD" evidence="3">
    <location>
        <begin position="169"/>
        <end position="205"/>
    </location>
</feature>
<gene>
    <name evidence="6" type="ORF">CSSPTR1EN2_LOCUS2966</name>
</gene>
<evidence type="ECO:0000256" key="3">
    <source>
        <dbReference type="PROSITE-ProRule" id="PRU00221"/>
    </source>
</evidence>
<proteinExistence type="predicted"/>
<name>A0ABP0TFL5_9BRYO</name>
<evidence type="ECO:0000259" key="5">
    <source>
        <dbReference type="PROSITE" id="PS50181"/>
    </source>
</evidence>
<sequence length="581" mass="64221">MALVWKGEYGVADDAWHDATSNYKPSSQTAVSSVIDIGVDCKEEEEEEEEEDGVSRVVEGFVERHHTERSPLVELPPALILEVLKYLDARALCIISCACTLFRRLASDSHGWKDFYCERWGLPAGLSPATASSSTGMLSAPPGKSWRELYVAREERCKVLMGRFRMDTLHGHTAAVRCVRLLPAANMVFTAGYDQTVRLWNLEEGLPLACSHPLGETVRAIAVDIGLLAVAGTDAVVRVWRAIPECAHLFDVAGTWSAVNEDGAEMPLYGHTGPVTCLGLDATHMYSGSWDMSIRVWERSSFECVHKLMHMDWVWALVPRGRRILSTAGSDVYAWDVETGQQVRLRTRVHTGQAYAVEGSRSGHFVFTGGEDGAVRMFDDRLARRHHSNSKIAVEAIAAWVPHKGGVYSLAFEDPWLISASGDGTLAMMDVRQIMKRSNGNGKSAANSVPLRWCHHTSAQVAGKEGEEIVQRFLPGGSHQSAYCVDLGADRVVSGGEERIVRIWDFSQALEIESRVQASRSNRRHRRKQIAMPLTEQQKWERKSGPRLGVSGTSSKGIDDKELPDWVARSRSRRGQGVGAS</sequence>
<feature type="domain" description="F-box" evidence="5">
    <location>
        <begin position="69"/>
        <end position="115"/>
    </location>
</feature>
<dbReference type="Gene3D" id="2.130.10.10">
    <property type="entry name" value="YVTN repeat-like/Quinoprotein amine dehydrogenase"/>
    <property type="match status" value="2"/>
</dbReference>
<dbReference type="Pfam" id="PF00400">
    <property type="entry name" value="WD40"/>
    <property type="match status" value="4"/>
</dbReference>
<dbReference type="SMART" id="SM00256">
    <property type="entry name" value="FBOX"/>
    <property type="match status" value="1"/>
</dbReference>
<dbReference type="Proteomes" id="UP001497512">
    <property type="component" value="Chromosome 10"/>
</dbReference>
<keyword evidence="2" id="KW-0677">Repeat</keyword>
<dbReference type="PANTHER" id="PTHR19855">
    <property type="entry name" value="WD40 REPEAT PROTEIN 12, 37"/>
    <property type="match status" value="1"/>
</dbReference>
<dbReference type="InterPro" id="IPR015943">
    <property type="entry name" value="WD40/YVTN_repeat-like_dom_sf"/>
</dbReference>
<dbReference type="SUPFAM" id="SSF50978">
    <property type="entry name" value="WD40 repeat-like"/>
    <property type="match status" value="1"/>
</dbReference>
<accession>A0ABP0TFL5</accession>
<evidence type="ECO:0000256" key="4">
    <source>
        <dbReference type="SAM" id="MobiDB-lite"/>
    </source>
</evidence>
<evidence type="ECO:0000313" key="6">
    <source>
        <dbReference type="EMBL" id="CAK9195321.1"/>
    </source>
</evidence>
<protein>
    <recommendedName>
        <fullName evidence="5">F-box domain-containing protein</fullName>
    </recommendedName>
</protein>
<evidence type="ECO:0000256" key="2">
    <source>
        <dbReference type="ARBA" id="ARBA00022737"/>
    </source>
</evidence>
<dbReference type="Pfam" id="PF12937">
    <property type="entry name" value="F-box-like"/>
    <property type="match status" value="1"/>
</dbReference>